<gene>
    <name evidence="1" type="ORF">MCOS_LOCUS6636</name>
</gene>
<reference evidence="1 2" key="1">
    <citation type="submission" date="2018-10" db="EMBL/GenBank/DDBJ databases">
        <authorList>
            <consortium name="Pathogen Informatics"/>
        </authorList>
    </citation>
    <scope>NUCLEOTIDE SEQUENCE [LARGE SCALE GENOMIC DNA]</scope>
</reference>
<evidence type="ECO:0000313" key="2">
    <source>
        <dbReference type="Proteomes" id="UP000267029"/>
    </source>
</evidence>
<sequence>MPEIDFSKQQMLTQLERQALAHLGHVWRHAGLRRDEAGMHNQAGGIAALRVSRPWQPTVHKLTPVSSP</sequence>
<proteinExistence type="predicted"/>
<keyword evidence="2" id="KW-1185">Reference proteome</keyword>
<name>A0A158QUR6_MESCO</name>
<protein>
    <submittedName>
        <fullName evidence="1">Uncharacterized protein</fullName>
    </submittedName>
</protein>
<dbReference type="Proteomes" id="UP000267029">
    <property type="component" value="Unassembled WGS sequence"/>
</dbReference>
<evidence type="ECO:0000313" key="1">
    <source>
        <dbReference type="EMBL" id="VDD80633.1"/>
    </source>
</evidence>
<accession>A0A158QUR6</accession>
<dbReference type="AlphaFoldDB" id="A0A158QUR6"/>
<organism evidence="1 2">
    <name type="scientific">Mesocestoides corti</name>
    <name type="common">Flatworm</name>
    <dbReference type="NCBI Taxonomy" id="53468"/>
    <lineage>
        <taxon>Eukaryota</taxon>
        <taxon>Metazoa</taxon>
        <taxon>Spiralia</taxon>
        <taxon>Lophotrochozoa</taxon>
        <taxon>Platyhelminthes</taxon>
        <taxon>Cestoda</taxon>
        <taxon>Eucestoda</taxon>
        <taxon>Cyclophyllidea</taxon>
        <taxon>Mesocestoididae</taxon>
        <taxon>Mesocestoides</taxon>
    </lineage>
</organism>
<dbReference type="EMBL" id="UXSR01005280">
    <property type="protein sequence ID" value="VDD80633.1"/>
    <property type="molecule type" value="Genomic_DNA"/>
</dbReference>